<evidence type="ECO:0000256" key="5">
    <source>
        <dbReference type="SAM" id="Coils"/>
    </source>
</evidence>
<organism evidence="8 9">
    <name type="scientific">Candida metapsilosis</name>
    <dbReference type="NCBI Taxonomy" id="273372"/>
    <lineage>
        <taxon>Eukaryota</taxon>
        <taxon>Fungi</taxon>
        <taxon>Dikarya</taxon>
        <taxon>Ascomycota</taxon>
        <taxon>Saccharomycotina</taxon>
        <taxon>Pichiomycetes</taxon>
        <taxon>Debaryomycetaceae</taxon>
        <taxon>Candida/Lodderomyces clade</taxon>
        <taxon>Candida</taxon>
    </lineage>
</organism>
<dbReference type="Proteomes" id="UP000669133">
    <property type="component" value="Unassembled WGS sequence"/>
</dbReference>
<dbReference type="GO" id="GO:0009100">
    <property type="term" value="P:glycoprotein metabolic process"/>
    <property type="evidence" value="ECO:0007669"/>
    <property type="project" value="UniProtKB-ARBA"/>
</dbReference>
<accession>A0A8H7ZF33</accession>
<feature type="coiled-coil region" evidence="5">
    <location>
        <begin position="768"/>
        <end position="795"/>
    </location>
</feature>
<keyword evidence="9" id="KW-1185">Reference proteome</keyword>
<comment type="caution">
    <text evidence="8">The sequence shown here is derived from an EMBL/GenBank/DDBJ whole genome shotgun (WGS) entry which is preliminary data.</text>
</comment>
<dbReference type="InterPro" id="IPR007074">
    <property type="entry name" value="LicD/FKTN/FKRP_NTP_transf"/>
</dbReference>
<keyword evidence="2 6" id="KW-0812">Transmembrane</keyword>
<evidence type="ECO:0000313" key="9">
    <source>
        <dbReference type="Proteomes" id="UP000669133"/>
    </source>
</evidence>
<feature type="domain" description="LicD/FKTN/FKRP nucleotidyltransferase" evidence="7">
    <location>
        <begin position="445"/>
        <end position="576"/>
    </location>
</feature>
<gene>
    <name evidence="8" type="ORF">I9W82_005163</name>
</gene>
<sequence>MIPIPQLLQKLTIRKSRSVWVIFGLILVNVLFISYLQLTPIQQYVSDTINISKLRKLLTGQDSYYELAEFDVQVVELMQQQENLLKQQSTHGTFDDETQQKIDIAVQVLKETTFKNDKSFEVINIPPKEQIPQFQPYDPRFTFGLLLKFINSMASEHDQQKLTIPFFHWADYTDMSAMEPYLFNPQKQDCKYFDATKEDPATNKQQRIFETKDYCVEDADIDRILKDEESQKQYSAETLASFRRIKEQQESNPLLTTGFHIFSNSGRNKRALRPIIARSYLYDFMPLPLTLTLLLPGGKSVQYGVNTNERKKLRDSDMIKEGKLNIKDEIESLASKFTKDEKFLSYEKHLKQEDFVDKTSSKILALEAQTTPLNLTDQSYLNSLRTSLHTKDAPKYFYEANIVRDEPHFSLGGHYDWRFFNGIINDTPQQEVAINGLLKAFLRLTNQYNINTWIAHGSLLSWYWNGLQFPWDADIDVQMPIQDLHRLSQLFNQSVIVDFGNDLDSELRFGRYYIDSSTFISHRMKGQGLNNIDARFIDLDTGLYVDITALALSAEPAPPRYEAMLANTEFDKNKHESTISQMDRNEFLQIYNCRNNHFSQFGELSPLRLSSIQGDYGYIPPGFEILLLEEYKEKGLASTLYKERVYLPKLRQWVWDVPLSNYVTDKFGAGAKDKMTHVKEGDIEFKTFNMTNEEYIDYLYHNESILREFIASHKVTSLHNLEIQTLLDKKSTMDLFVDPGAEVLRDDPVRANLQLDYFIHQSRHVEGGYDLDKEMQRLRNKIREAEVNYQEAHAGQVEEQPNEGGGAE</sequence>
<keyword evidence="4 6" id="KW-0472">Membrane</keyword>
<evidence type="ECO:0000256" key="3">
    <source>
        <dbReference type="ARBA" id="ARBA00022989"/>
    </source>
</evidence>
<proteinExistence type="predicted"/>
<keyword evidence="5" id="KW-0175">Coiled coil</keyword>
<dbReference type="OrthoDB" id="444255at2759"/>
<evidence type="ECO:0000256" key="4">
    <source>
        <dbReference type="ARBA" id="ARBA00023136"/>
    </source>
</evidence>
<evidence type="ECO:0000259" key="7">
    <source>
        <dbReference type="Pfam" id="PF04991"/>
    </source>
</evidence>
<evidence type="ECO:0000256" key="6">
    <source>
        <dbReference type="SAM" id="Phobius"/>
    </source>
</evidence>
<dbReference type="AlphaFoldDB" id="A0A8H7ZF33"/>
<evidence type="ECO:0000256" key="1">
    <source>
        <dbReference type="ARBA" id="ARBA00004167"/>
    </source>
</evidence>
<dbReference type="RefSeq" id="XP_067546643.1">
    <property type="nucleotide sequence ID" value="XM_067694310.1"/>
</dbReference>
<dbReference type="PANTHER" id="PTHR15407">
    <property type="entry name" value="FUKUTIN-RELATED"/>
    <property type="match status" value="1"/>
</dbReference>
<keyword evidence="3 6" id="KW-1133">Transmembrane helix</keyword>
<comment type="subcellular location">
    <subcellularLocation>
        <location evidence="1">Membrane</location>
        <topology evidence="1">Single-pass membrane protein</topology>
    </subcellularLocation>
</comment>
<reference evidence="8 9" key="1">
    <citation type="submission" date="2020-12" db="EMBL/GenBank/DDBJ databases">
        <title>Effect of drift, selection, and recombination on the evolution of hybrid genomes in Candida yeast pathogens.</title>
        <authorList>
            <person name="Mixao V."/>
            <person name="Ksiezopolska E."/>
            <person name="Saus E."/>
            <person name="Boekhout T."/>
            <person name="Gacser A."/>
            <person name="Gabaldon T."/>
        </authorList>
    </citation>
    <scope>NUCLEOTIDE SEQUENCE [LARGE SCALE GENOMIC DNA]</scope>
    <source>
        <strain evidence="8 9">BP57</strain>
    </source>
</reference>
<dbReference type="GO" id="GO:0016020">
    <property type="term" value="C:membrane"/>
    <property type="evidence" value="ECO:0007669"/>
    <property type="project" value="UniProtKB-SubCell"/>
</dbReference>
<evidence type="ECO:0000256" key="2">
    <source>
        <dbReference type="ARBA" id="ARBA00022692"/>
    </source>
</evidence>
<dbReference type="InterPro" id="IPR009644">
    <property type="entry name" value="FKTN/MNN4/W02B3.4-1"/>
</dbReference>
<feature type="transmembrane region" description="Helical" evidence="6">
    <location>
        <begin position="20"/>
        <end position="38"/>
    </location>
</feature>
<dbReference type="PANTHER" id="PTHR15407:SF28">
    <property type="entry name" value="RIBITOL-5-PHOSPHATE TRANSFERASE FKTN"/>
    <property type="match status" value="1"/>
</dbReference>
<name>A0A8H7ZF33_9ASCO</name>
<evidence type="ECO:0000313" key="8">
    <source>
        <dbReference type="EMBL" id="KAG5417527.1"/>
    </source>
</evidence>
<dbReference type="EMBL" id="JAEOAQ010000007">
    <property type="protein sequence ID" value="KAG5417527.1"/>
    <property type="molecule type" value="Genomic_DNA"/>
</dbReference>
<protein>
    <recommendedName>
        <fullName evidence="7">LicD/FKTN/FKRP nucleotidyltransferase domain-containing protein</fullName>
    </recommendedName>
</protein>
<dbReference type="Pfam" id="PF04991">
    <property type="entry name" value="LicD"/>
    <property type="match status" value="1"/>
</dbReference>
<dbReference type="GeneID" id="93653792"/>